<dbReference type="PANTHER" id="PTHR40254">
    <property type="entry name" value="BLR0577 PROTEIN"/>
    <property type="match status" value="1"/>
</dbReference>
<dbReference type="InterPro" id="IPR052189">
    <property type="entry name" value="L-asp_N-monooxygenase_NS-form"/>
</dbReference>
<protein>
    <submittedName>
        <fullName evidence="3">FAD/NAD(P)-binding protein</fullName>
    </submittedName>
</protein>
<evidence type="ECO:0000259" key="2">
    <source>
        <dbReference type="Pfam" id="PF13454"/>
    </source>
</evidence>
<evidence type="ECO:0000313" key="3">
    <source>
        <dbReference type="EMBL" id="TNM54114.1"/>
    </source>
</evidence>
<evidence type="ECO:0000313" key="4">
    <source>
        <dbReference type="Proteomes" id="UP000314223"/>
    </source>
</evidence>
<dbReference type="Proteomes" id="UP000314223">
    <property type="component" value="Unassembled WGS sequence"/>
</dbReference>
<accession>A0A5C4X055</accession>
<dbReference type="EMBL" id="VDMQ01000007">
    <property type="protein sequence ID" value="TNM54114.1"/>
    <property type="molecule type" value="Genomic_DNA"/>
</dbReference>
<organism evidence="3 4">
    <name type="scientific">Brevibacterium sediminis</name>
    <dbReference type="NCBI Taxonomy" id="1857024"/>
    <lineage>
        <taxon>Bacteria</taxon>
        <taxon>Bacillati</taxon>
        <taxon>Actinomycetota</taxon>
        <taxon>Actinomycetes</taxon>
        <taxon>Micrococcales</taxon>
        <taxon>Brevibacteriaceae</taxon>
        <taxon>Brevibacterium</taxon>
    </lineage>
</organism>
<evidence type="ECO:0000256" key="1">
    <source>
        <dbReference type="SAM" id="MobiDB-lite"/>
    </source>
</evidence>
<feature type="domain" description="FAD-dependent urate hydroxylase HpyO/Asp monooxygenase CreE-like FAD/NAD(P)-binding" evidence="2">
    <location>
        <begin position="33"/>
        <end position="204"/>
    </location>
</feature>
<dbReference type="PANTHER" id="PTHR40254:SF1">
    <property type="entry name" value="BLR0577 PROTEIN"/>
    <property type="match status" value="1"/>
</dbReference>
<dbReference type="AlphaFoldDB" id="A0A5C4X055"/>
<gene>
    <name evidence="3" type="ORF">FHQ09_12665</name>
</gene>
<dbReference type="Pfam" id="PF13454">
    <property type="entry name" value="NAD_binding_9"/>
    <property type="match status" value="1"/>
</dbReference>
<dbReference type="InterPro" id="IPR036188">
    <property type="entry name" value="FAD/NAD-bd_sf"/>
</dbReference>
<proteinExistence type="predicted"/>
<reference evidence="3 4" key="1">
    <citation type="submission" date="2019-06" db="EMBL/GenBank/DDBJ databases">
        <authorList>
            <person name="Mardanova A.M."/>
            <person name="Pudova D.S."/>
            <person name="Shagimardanova E.I."/>
            <person name="Gogoleva N.E."/>
            <person name="Lutfullin M.T."/>
            <person name="Hadieva G.F."/>
            <person name="Sharipova M.R."/>
        </authorList>
    </citation>
    <scope>NUCLEOTIDE SEQUENCE [LARGE SCALE GENOMIC DNA]</scope>
    <source>
        <strain evidence="3 4">MG-1</strain>
    </source>
</reference>
<feature type="region of interest" description="Disordered" evidence="1">
    <location>
        <begin position="1"/>
        <end position="26"/>
    </location>
</feature>
<comment type="caution">
    <text evidence="3">The sequence shown here is derived from an EMBL/GenBank/DDBJ whole genome shotgun (WGS) entry which is preliminary data.</text>
</comment>
<name>A0A5C4X055_9MICO</name>
<dbReference type="SUPFAM" id="SSF51905">
    <property type="entry name" value="FAD/NAD(P)-binding domain"/>
    <property type="match status" value="1"/>
</dbReference>
<feature type="compositionally biased region" description="Low complexity" evidence="1">
    <location>
        <begin position="13"/>
        <end position="24"/>
    </location>
</feature>
<dbReference type="InterPro" id="IPR038732">
    <property type="entry name" value="HpyO/CreE_NAD-binding"/>
</dbReference>
<sequence length="678" mass="72272">MPMRKTSAAADLTTGGDASTASDSGGHRADLTFIGAGPKTLGILLAIAANTDAGAGLRIHLVDPYPAGAGRIWRTEQSPHLWMNSRTEDITIFPDESCLLENPGIMGPTLHEWIHGPGRERLTQAGLGAEAAGLDSQSFASRRVQGHYLSAAFELALDRLGTEVHIHRARAEAVRRGEGDRGFLVTTSDGAEIATDVLVSAQGHLDMHTAEQDAVLADRAAASAGHDLYYQAPGYTADLDFSSIPAGAEVLTRGFGLAFLDFMVMVTEGRGGEFVDDGERLRYRPSGTEPVLWVGSSRGISYSPKLGYSQVDVPGAPAVDLRYLDRVAERTGSVGGDRRGSGHRLGESSRFIDFDEVLGPLFELELTYAHYEHVLWKRGIDAPELLERIDATAERVRAGRIGANGAEATTGAVFETIAEAARDVITDEADLFDLDRINCPLADLRCDDLSSAEASVRDHISGQLKRSADVHHSADLAVFTALVKAYVQIRMLVRDGRVSNGDRTEFVEGSFHSLFSFIGSGPPPKRVRQILALHEAGLVRFLGPGLSIDADAAGFTARSTAHPEAKTFTHLVDARLARQSAEKAADPVLETLRADGRLLLETAAHAKLRTDGAGRALDAHGRAQGDLFLLGPAVSGSTAEAFSRPQTGAPVFTDNERIAGAILDAVAAGSDRRELLAG</sequence>